<feature type="transmembrane region" description="Helical" evidence="2">
    <location>
        <begin position="94"/>
        <end position="115"/>
    </location>
</feature>
<gene>
    <name evidence="3" type="ORF">GCM10011579_023290</name>
</gene>
<keyword evidence="2" id="KW-0812">Transmembrane</keyword>
<proteinExistence type="predicted"/>
<feature type="compositionally biased region" description="Pro residues" evidence="1">
    <location>
        <begin position="7"/>
        <end position="19"/>
    </location>
</feature>
<organism evidence="3 4">
    <name type="scientific">Streptomyces albiflavescens</name>
    <dbReference type="NCBI Taxonomy" id="1623582"/>
    <lineage>
        <taxon>Bacteria</taxon>
        <taxon>Bacillati</taxon>
        <taxon>Actinomycetota</taxon>
        <taxon>Actinomycetes</taxon>
        <taxon>Kitasatosporales</taxon>
        <taxon>Streptomycetaceae</taxon>
        <taxon>Streptomyces</taxon>
    </lineage>
</organism>
<evidence type="ECO:0000313" key="4">
    <source>
        <dbReference type="Proteomes" id="UP000600365"/>
    </source>
</evidence>
<protein>
    <submittedName>
        <fullName evidence="3">Uncharacterized protein</fullName>
    </submittedName>
</protein>
<evidence type="ECO:0000256" key="2">
    <source>
        <dbReference type="SAM" id="Phobius"/>
    </source>
</evidence>
<sequence length="118" mass="13068">MSNTDPMPGPHAYDPPPGAPHRYERRQSTARRTALAVHTIADIAAVFLGLWILLYLLGANQGNVFVEFVHGTADWLAWWSQDIFTMDTEGLRVLLNYGLPALIYLLVGHGIAARLSRA</sequence>
<feature type="region of interest" description="Disordered" evidence="1">
    <location>
        <begin position="1"/>
        <end position="27"/>
    </location>
</feature>
<evidence type="ECO:0000313" key="3">
    <source>
        <dbReference type="EMBL" id="GGN59182.1"/>
    </source>
</evidence>
<accession>A0A917XY68</accession>
<evidence type="ECO:0000256" key="1">
    <source>
        <dbReference type="SAM" id="MobiDB-lite"/>
    </source>
</evidence>
<reference evidence="3 4" key="1">
    <citation type="journal article" date="2014" name="Int. J. Syst. Evol. Microbiol.">
        <title>Complete genome sequence of Corynebacterium casei LMG S-19264T (=DSM 44701T), isolated from a smear-ripened cheese.</title>
        <authorList>
            <consortium name="US DOE Joint Genome Institute (JGI-PGF)"/>
            <person name="Walter F."/>
            <person name="Albersmeier A."/>
            <person name="Kalinowski J."/>
            <person name="Ruckert C."/>
        </authorList>
    </citation>
    <scope>NUCLEOTIDE SEQUENCE [LARGE SCALE GENOMIC DNA]</scope>
    <source>
        <strain evidence="3 4">CGMCC 4.7111</strain>
    </source>
</reference>
<dbReference type="Proteomes" id="UP000600365">
    <property type="component" value="Unassembled WGS sequence"/>
</dbReference>
<comment type="caution">
    <text evidence="3">The sequence shown here is derived from an EMBL/GenBank/DDBJ whole genome shotgun (WGS) entry which is preliminary data.</text>
</comment>
<feature type="transmembrane region" description="Helical" evidence="2">
    <location>
        <begin position="35"/>
        <end position="57"/>
    </location>
</feature>
<name>A0A917XY68_9ACTN</name>
<keyword evidence="2" id="KW-1133">Transmembrane helix</keyword>
<dbReference type="AlphaFoldDB" id="A0A917XY68"/>
<keyword evidence="2" id="KW-0472">Membrane</keyword>
<keyword evidence="4" id="KW-1185">Reference proteome</keyword>
<dbReference type="EMBL" id="BMMM01000003">
    <property type="protein sequence ID" value="GGN59182.1"/>
    <property type="molecule type" value="Genomic_DNA"/>
</dbReference>